<keyword evidence="2" id="KW-1185">Reference proteome</keyword>
<protein>
    <submittedName>
        <fullName evidence="1">Uncharacterized protein</fullName>
    </submittedName>
</protein>
<sequence>MASHSTARPDATALARLLCLFLALVCLAGCSTANHPVRPYGAQGARLGEALGLLGWNMSVSNLRWDDDYVLIDIDAAATDPKASHAKPEDLRFGLYGALSHPMEAGGLGSCDEAMAAAGPKVHDISAPLSAPPDRLTGTVCLGPLKDRSAVRGVYAYSPHDRIPKTTAAYGAAFPVGLPPINGNDTGVAIKTTSLSAWRADGAPVTKAQLGDPAAFTGNGYMLLGLEASAIAARYRDESAARGGPMMLLASPTLPGKGLNPACAAYGSSVLILPDASLDAVRVNASLCTQGEINEALLYATVAIAGTHAGVWTVK</sequence>
<proteinExistence type="predicted"/>
<reference evidence="1 2" key="1">
    <citation type="journal article" date="2019" name="Emerg. Microbes Infect.">
        <title>Comprehensive subspecies identification of 175 nontuberculous mycobacteria species based on 7547 genomic profiles.</title>
        <authorList>
            <person name="Matsumoto Y."/>
            <person name="Kinjo T."/>
            <person name="Motooka D."/>
            <person name="Nabeya D."/>
            <person name="Jung N."/>
            <person name="Uechi K."/>
            <person name="Horii T."/>
            <person name="Iida T."/>
            <person name="Fujita J."/>
            <person name="Nakamura S."/>
        </authorList>
    </citation>
    <scope>NUCLEOTIDE SEQUENCE [LARGE SCALE GENOMIC DNA]</scope>
    <source>
        <strain evidence="1 2">JCM 14738</strain>
    </source>
</reference>
<dbReference type="STRING" id="44010.AWC00_27350"/>
<organism evidence="1 2">
    <name type="scientific">Mycobacterium conspicuum</name>
    <dbReference type="NCBI Taxonomy" id="44010"/>
    <lineage>
        <taxon>Bacteria</taxon>
        <taxon>Bacillati</taxon>
        <taxon>Actinomycetota</taxon>
        <taxon>Actinomycetes</taxon>
        <taxon>Mycobacteriales</taxon>
        <taxon>Mycobacteriaceae</taxon>
        <taxon>Mycobacterium</taxon>
    </lineage>
</organism>
<dbReference type="AlphaFoldDB" id="A0A1X1SS60"/>
<name>A0A1X1SS60_9MYCO</name>
<dbReference type="Proteomes" id="UP000467385">
    <property type="component" value="Chromosome"/>
</dbReference>
<accession>A0A1X1SS60</accession>
<dbReference type="RefSeq" id="WP_085236283.1">
    <property type="nucleotide sequence ID" value="NZ_AP022613.1"/>
</dbReference>
<evidence type="ECO:0000313" key="2">
    <source>
        <dbReference type="Proteomes" id="UP000467385"/>
    </source>
</evidence>
<evidence type="ECO:0000313" key="1">
    <source>
        <dbReference type="EMBL" id="BBZ37149.1"/>
    </source>
</evidence>
<dbReference type="EMBL" id="AP022613">
    <property type="protein sequence ID" value="BBZ37149.1"/>
    <property type="molecule type" value="Genomic_DNA"/>
</dbReference>
<gene>
    <name evidence="1" type="ORF">MCNS_02120</name>
</gene>